<evidence type="ECO:0000256" key="5">
    <source>
        <dbReference type="RuleBase" id="RU363122"/>
    </source>
</evidence>
<comment type="similarity">
    <text evidence="5">Belongs to the SCAMP family.</text>
</comment>
<dbReference type="AlphaFoldDB" id="A0A8D9E2J9"/>
<protein>
    <recommendedName>
        <fullName evidence="5">Secretory carrier-associated membrane protein</fullName>
        <shortName evidence="5">Secretory carrier membrane protein</shortName>
    </recommendedName>
</protein>
<evidence type="ECO:0000256" key="2">
    <source>
        <dbReference type="ARBA" id="ARBA00022692"/>
    </source>
</evidence>
<keyword evidence="3 5" id="KW-1133">Transmembrane helix</keyword>
<dbReference type="EMBL" id="HBUF01407746">
    <property type="protein sequence ID" value="CAG6738418.1"/>
    <property type="molecule type" value="Transcribed_RNA"/>
</dbReference>
<accession>A0A8D9E2J9</accession>
<comment type="caution">
    <text evidence="5">Lacks conserved residue(s) required for the propagation of feature annotation.</text>
</comment>
<reference evidence="7" key="1">
    <citation type="submission" date="2021-05" db="EMBL/GenBank/DDBJ databases">
        <authorList>
            <person name="Alioto T."/>
            <person name="Alioto T."/>
            <person name="Gomez Garrido J."/>
        </authorList>
    </citation>
    <scope>NUCLEOTIDE SEQUENCE</scope>
</reference>
<evidence type="ECO:0000256" key="6">
    <source>
        <dbReference type="SAM" id="SignalP"/>
    </source>
</evidence>
<dbReference type="InterPro" id="IPR007273">
    <property type="entry name" value="SCAMP"/>
</dbReference>
<keyword evidence="2 5" id="KW-0812">Transmembrane</keyword>
<dbReference type="GO" id="GO:0015031">
    <property type="term" value="P:protein transport"/>
    <property type="evidence" value="ECO:0007669"/>
    <property type="project" value="InterPro"/>
</dbReference>
<evidence type="ECO:0000313" key="7">
    <source>
        <dbReference type="EMBL" id="CAG6738418.1"/>
    </source>
</evidence>
<dbReference type="Pfam" id="PF04144">
    <property type="entry name" value="SCAMP"/>
    <property type="match status" value="1"/>
</dbReference>
<evidence type="ECO:0000256" key="4">
    <source>
        <dbReference type="ARBA" id="ARBA00023136"/>
    </source>
</evidence>
<sequence>MFTLRALALCVPWLPYTCAEDICPAAMTHDPRIRVTMILSAFFMYEAGISACFPSRCMGLWVGGRHYPLRRFLNIFGALLLMMHNGEIERVFMAVFFIVLLTPTSFLCWFRPAYKANQLKFAFHLHLRNIITAV</sequence>
<evidence type="ECO:0000256" key="3">
    <source>
        <dbReference type="ARBA" id="ARBA00022989"/>
    </source>
</evidence>
<keyword evidence="4 5" id="KW-0472">Membrane</keyword>
<proteinExistence type="inferred from homology"/>
<feature type="signal peptide" evidence="6">
    <location>
        <begin position="1"/>
        <end position="19"/>
    </location>
</feature>
<evidence type="ECO:0000256" key="1">
    <source>
        <dbReference type="ARBA" id="ARBA00004141"/>
    </source>
</evidence>
<keyword evidence="5" id="KW-0813">Transport</keyword>
<organism evidence="7">
    <name type="scientific">Cacopsylla melanoneura</name>
    <dbReference type="NCBI Taxonomy" id="428564"/>
    <lineage>
        <taxon>Eukaryota</taxon>
        <taxon>Metazoa</taxon>
        <taxon>Ecdysozoa</taxon>
        <taxon>Arthropoda</taxon>
        <taxon>Hexapoda</taxon>
        <taxon>Insecta</taxon>
        <taxon>Pterygota</taxon>
        <taxon>Neoptera</taxon>
        <taxon>Paraneoptera</taxon>
        <taxon>Hemiptera</taxon>
        <taxon>Sternorrhyncha</taxon>
        <taxon>Psylloidea</taxon>
        <taxon>Psyllidae</taxon>
        <taxon>Psyllinae</taxon>
        <taxon>Cacopsylla</taxon>
    </lineage>
</organism>
<feature type="transmembrane region" description="Helical" evidence="5">
    <location>
        <begin position="91"/>
        <end position="110"/>
    </location>
</feature>
<comment type="subcellular location">
    <subcellularLocation>
        <location evidence="1 5">Membrane</location>
        <topology evidence="1 5">Multi-pass membrane protein</topology>
    </subcellularLocation>
</comment>
<dbReference type="GO" id="GO:0016020">
    <property type="term" value="C:membrane"/>
    <property type="evidence" value="ECO:0007669"/>
    <property type="project" value="UniProtKB-SubCell"/>
</dbReference>
<feature type="chain" id="PRO_5034316201" description="Secretory carrier-associated membrane protein" evidence="6">
    <location>
        <begin position="20"/>
        <end position="134"/>
    </location>
</feature>
<name>A0A8D9E2J9_9HEMI</name>
<keyword evidence="6" id="KW-0732">Signal</keyword>